<feature type="signal peptide" evidence="1">
    <location>
        <begin position="1"/>
        <end position="36"/>
    </location>
</feature>
<sequence length="781" mass="83003">MFYNPTLANGLNRAKRGIAALVVLALCLGTAPRALAGSGFFNDYIIVTGTGTPNAATYYYNANATANLPFQGANLGTYDRKTGSLILEGGQVNTFENSGDVIKDSTQIFFRLYKQTAANGDAGQGYLFQGSRLPQIGAAAGNGDRRFENTNIQITRPNTVIAPVNLIKFTSGPGVYVVEVYFRAVGTNNGTRFLIYDSNSSANYRATFTISATDAGTGTALIGQPATTWLGGVNPGAGCDPLNPSPTPTPTQETADLIAVSEWFDPLLWSDGVPTEVTNVTVPNYSGNKCVVYPNIRANAQTGPAYANNLTLAGNNNTDRSILRLVSGELRLHGDFSDVANSFIGRANTTFTLAGARNQTFNGSALFYNFKVDSPNVNGEPTRKTLVGNMIINQVLTMVNGILVTGNVNSAATHVRLATSTMNDPGGQIVGESENSYVEGYMIANEVAVNGITQAFGNIGLDLTFTGAGTPGLTEVTRGTGFSAAGLLGAKPSAKRSFGVRPTNANTEANPLVARMGFRWLDRELQQVSSSGVGPINLIESQLTVWVSSSGGSGFENKGRERINPSGNRLTQNIIKSFATFTIGENETPLPVEFTYFTAVRERTGALLNWGTAMEKNNAGFEVQVSLDGREFRTLTMVNSKNPNSSSATHYSYTDATATSGIRYYRLRQVDTNGAFAYTPVRVVDFGGKSDAVVSSTSSVFPNPFRDGDQLSVNVQSGVAGNAVIQVTDAMGREITRQKAEVSVGSSTMQLPSLDNKPAGVYIVRLALPSGTTQTIKIQKQ</sequence>
<feature type="chain" id="PRO_5045527392" evidence="1">
    <location>
        <begin position="37"/>
        <end position="781"/>
    </location>
</feature>
<protein>
    <submittedName>
        <fullName evidence="2">T9SS type A sorting domain-containing protein</fullName>
    </submittedName>
</protein>
<name>A0ABT9BAG8_9BACT</name>
<keyword evidence="1" id="KW-0732">Signal</keyword>
<gene>
    <name evidence="2" type="ORF">Q5H93_11015</name>
</gene>
<dbReference type="Proteomes" id="UP001176429">
    <property type="component" value="Unassembled WGS sequence"/>
</dbReference>
<evidence type="ECO:0000313" key="2">
    <source>
        <dbReference type="EMBL" id="MDO7875264.1"/>
    </source>
</evidence>
<evidence type="ECO:0000313" key="3">
    <source>
        <dbReference type="Proteomes" id="UP001176429"/>
    </source>
</evidence>
<dbReference type="RefSeq" id="WP_305006580.1">
    <property type="nucleotide sequence ID" value="NZ_JAUQSY010000006.1"/>
</dbReference>
<keyword evidence="3" id="KW-1185">Reference proteome</keyword>
<organism evidence="2 3">
    <name type="scientific">Hymenobacter aranciens</name>
    <dbReference type="NCBI Taxonomy" id="3063996"/>
    <lineage>
        <taxon>Bacteria</taxon>
        <taxon>Pseudomonadati</taxon>
        <taxon>Bacteroidota</taxon>
        <taxon>Cytophagia</taxon>
        <taxon>Cytophagales</taxon>
        <taxon>Hymenobacteraceae</taxon>
        <taxon>Hymenobacter</taxon>
    </lineage>
</organism>
<evidence type="ECO:0000256" key="1">
    <source>
        <dbReference type="SAM" id="SignalP"/>
    </source>
</evidence>
<accession>A0ABT9BAG8</accession>
<reference evidence="2" key="1">
    <citation type="submission" date="2023-07" db="EMBL/GenBank/DDBJ databases">
        <authorList>
            <person name="Kim M.K."/>
        </authorList>
    </citation>
    <scope>NUCLEOTIDE SEQUENCE</scope>
    <source>
        <strain evidence="2">ASUV-10-1</strain>
    </source>
</reference>
<dbReference type="InterPro" id="IPR026444">
    <property type="entry name" value="Secre_tail"/>
</dbReference>
<dbReference type="EMBL" id="JAUQSY010000006">
    <property type="protein sequence ID" value="MDO7875264.1"/>
    <property type="molecule type" value="Genomic_DNA"/>
</dbReference>
<dbReference type="NCBIfam" id="TIGR04183">
    <property type="entry name" value="Por_Secre_tail"/>
    <property type="match status" value="1"/>
</dbReference>
<comment type="caution">
    <text evidence="2">The sequence shown here is derived from an EMBL/GenBank/DDBJ whole genome shotgun (WGS) entry which is preliminary data.</text>
</comment>
<proteinExistence type="predicted"/>